<dbReference type="InterPro" id="IPR000653">
    <property type="entry name" value="DegT/StrS_aminotransferase"/>
</dbReference>
<dbReference type="Proteomes" id="UP000541735">
    <property type="component" value="Unassembled WGS sequence"/>
</dbReference>
<dbReference type="AlphaFoldDB" id="A0A7X0Z370"/>
<evidence type="ECO:0000313" key="10">
    <source>
        <dbReference type="Proteomes" id="UP000541735"/>
    </source>
</evidence>
<keyword evidence="4 7" id="KW-0663">Pyridoxal phosphate</keyword>
<dbReference type="RefSeq" id="WP_185548096.1">
    <property type="nucleotide sequence ID" value="NZ_JAARYD010000001.1"/>
</dbReference>
<dbReference type="PANTHER" id="PTHR30244">
    <property type="entry name" value="TRANSAMINASE"/>
    <property type="match status" value="1"/>
</dbReference>
<accession>A0A7X0Z370</accession>
<dbReference type="CDD" id="cd00616">
    <property type="entry name" value="AHBA_syn"/>
    <property type="match status" value="1"/>
</dbReference>
<organism evidence="9 10">
    <name type="scientific">Listeria booriae</name>
    <dbReference type="NCBI Taxonomy" id="1552123"/>
    <lineage>
        <taxon>Bacteria</taxon>
        <taxon>Bacillati</taxon>
        <taxon>Bacillota</taxon>
        <taxon>Bacilli</taxon>
        <taxon>Bacillales</taxon>
        <taxon>Listeriaceae</taxon>
        <taxon>Listeria</taxon>
    </lineage>
</organism>
<keyword evidence="3 9" id="KW-0808">Transferase</keyword>
<dbReference type="SUPFAM" id="SSF53383">
    <property type="entry name" value="PLP-dependent transferases"/>
    <property type="match status" value="1"/>
</dbReference>
<feature type="modified residue" description="N6-(pyridoxal phosphate)lysine" evidence="7">
    <location>
        <position position="189"/>
    </location>
</feature>
<comment type="cofactor">
    <cofactor evidence="1">
        <name>pyridoxal 5'-phosphate</name>
        <dbReference type="ChEBI" id="CHEBI:597326"/>
    </cofactor>
</comment>
<proteinExistence type="inferred from homology"/>
<evidence type="ECO:0000256" key="8">
    <source>
        <dbReference type="RuleBase" id="RU004508"/>
    </source>
</evidence>
<dbReference type="Gene3D" id="3.90.1150.10">
    <property type="entry name" value="Aspartate Aminotransferase, domain 1"/>
    <property type="match status" value="1"/>
</dbReference>
<dbReference type="Gene3D" id="3.40.640.10">
    <property type="entry name" value="Type I PLP-dependent aspartate aminotransferase-like (Major domain)"/>
    <property type="match status" value="1"/>
</dbReference>
<evidence type="ECO:0000256" key="3">
    <source>
        <dbReference type="ARBA" id="ARBA00022679"/>
    </source>
</evidence>
<protein>
    <submittedName>
        <fullName evidence="9">Aminotransferase class I/II-fold pyridoxal phosphate-dependent enzyme</fullName>
    </submittedName>
</protein>
<dbReference type="GO" id="GO:0030170">
    <property type="term" value="F:pyridoxal phosphate binding"/>
    <property type="evidence" value="ECO:0007669"/>
    <property type="project" value="TreeGrafter"/>
</dbReference>
<dbReference type="Pfam" id="PF01041">
    <property type="entry name" value="DegT_DnrJ_EryC1"/>
    <property type="match status" value="1"/>
</dbReference>
<evidence type="ECO:0000256" key="1">
    <source>
        <dbReference type="ARBA" id="ARBA00001933"/>
    </source>
</evidence>
<evidence type="ECO:0000256" key="7">
    <source>
        <dbReference type="PIRSR" id="PIRSR000390-2"/>
    </source>
</evidence>
<comment type="similarity">
    <text evidence="5 8">Belongs to the DegT/DnrJ/EryC1 family.</text>
</comment>
<evidence type="ECO:0000313" key="9">
    <source>
        <dbReference type="EMBL" id="MBC2175048.1"/>
    </source>
</evidence>
<comment type="caution">
    <text evidence="9">The sequence shown here is derived from an EMBL/GenBank/DDBJ whole genome shotgun (WGS) entry which is preliminary data.</text>
</comment>
<evidence type="ECO:0000256" key="5">
    <source>
        <dbReference type="ARBA" id="ARBA00037999"/>
    </source>
</evidence>
<dbReference type="GO" id="GO:0000271">
    <property type="term" value="P:polysaccharide biosynthetic process"/>
    <property type="evidence" value="ECO:0007669"/>
    <property type="project" value="TreeGrafter"/>
</dbReference>
<dbReference type="EMBL" id="JAARYD010000001">
    <property type="protein sequence ID" value="MBC2175048.1"/>
    <property type="molecule type" value="Genomic_DNA"/>
</dbReference>
<keyword evidence="2 9" id="KW-0032">Aminotransferase</keyword>
<feature type="active site" description="Proton acceptor" evidence="6">
    <location>
        <position position="189"/>
    </location>
</feature>
<gene>
    <name evidence="9" type="ORF">HCB27_00355</name>
</gene>
<dbReference type="InterPro" id="IPR015424">
    <property type="entry name" value="PyrdxlP-dep_Trfase"/>
</dbReference>
<reference evidence="9 10" key="1">
    <citation type="submission" date="2020-03" db="EMBL/GenBank/DDBJ databases">
        <title>Soil Listeria distribution.</title>
        <authorList>
            <person name="Liao J."/>
            <person name="Wiedmann M."/>
        </authorList>
    </citation>
    <scope>NUCLEOTIDE SEQUENCE [LARGE SCALE GENOMIC DNA]</scope>
    <source>
        <strain evidence="9 10">FSL L7-0259</strain>
    </source>
</reference>
<sequence length="380" mass="42062">MEKILLSPPHMSGAEQTYIDKAFATNWIAPLGPNVDQFEQDLAAYNNVEAVAATNTGTAAIHLALKLLNVQPGDTIFCSTFTFIASVNPALYEKAMPVFIDAEKDTWGMSPEALQRALEEAAQKGKLPKAIIIVHIYGQSVKMDEIMALANQYNIPVIEDAAESLGSTYKGKKLGTFGEFGIYSFNGNKIITTSGGGALVSNKKTPIHRARFLSTQAREQREYYHHVEAGYNYRLSNILAGIGIAQLQVLEERIAKKRAIFDCYKKGFQAIPNITMMPELADTKSNRWLTTVLIQDADPTEIMNKLSNKGIEARLLWKPLHCQPVFEDCQFYRHIEGAGSVAEALFAQGLCLPSGTQMTEEQQNYVITIMREILAEVSCT</sequence>
<dbReference type="PIRSF" id="PIRSF000390">
    <property type="entry name" value="PLP_StrS"/>
    <property type="match status" value="1"/>
</dbReference>
<evidence type="ECO:0000256" key="6">
    <source>
        <dbReference type="PIRSR" id="PIRSR000390-1"/>
    </source>
</evidence>
<evidence type="ECO:0000256" key="2">
    <source>
        <dbReference type="ARBA" id="ARBA00022576"/>
    </source>
</evidence>
<dbReference type="FunFam" id="3.40.640.10:FF:000090">
    <property type="entry name" value="Pyridoxal phosphate-dependent aminotransferase"/>
    <property type="match status" value="1"/>
</dbReference>
<dbReference type="InterPro" id="IPR015422">
    <property type="entry name" value="PyrdxlP-dep_Trfase_small"/>
</dbReference>
<dbReference type="GO" id="GO:0008483">
    <property type="term" value="F:transaminase activity"/>
    <property type="evidence" value="ECO:0007669"/>
    <property type="project" value="UniProtKB-KW"/>
</dbReference>
<name>A0A7X0Z370_9LIST</name>
<evidence type="ECO:0000256" key="4">
    <source>
        <dbReference type="ARBA" id="ARBA00022898"/>
    </source>
</evidence>
<dbReference type="InterPro" id="IPR015421">
    <property type="entry name" value="PyrdxlP-dep_Trfase_major"/>
</dbReference>
<dbReference type="PANTHER" id="PTHR30244:SF34">
    <property type="entry name" value="DTDP-4-AMINO-4,6-DIDEOXYGALACTOSE TRANSAMINASE"/>
    <property type="match status" value="1"/>
</dbReference>